<keyword evidence="3" id="KW-1185">Reference proteome</keyword>
<evidence type="ECO:0000256" key="1">
    <source>
        <dbReference type="SAM" id="MobiDB-lite"/>
    </source>
</evidence>
<dbReference type="AlphaFoldDB" id="A0A0C7MNK0"/>
<accession>A0A0C7MNK0</accession>
<gene>
    <name evidence="2" type="ORF">LALA0_S03e03070g</name>
</gene>
<feature type="region of interest" description="Disordered" evidence="1">
    <location>
        <begin position="567"/>
        <end position="600"/>
    </location>
</feature>
<dbReference type="RefSeq" id="XP_022627681.1">
    <property type="nucleotide sequence ID" value="XM_022773182.1"/>
</dbReference>
<evidence type="ECO:0000313" key="2">
    <source>
        <dbReference type="EMBL" id="CEP61447.1"/>
    </source>
</evidence>
<proteinExistence type="predicted"/>
<dbReference type="GeneID" id="34684871"/>
<name>A0A0C7MNK0_9SACH</name>
<feature type="compositionally biased region" description="Polar residues" evidence="1">
    <location>
        <begin position="650"/>
        <end position="669"/>
    </location>
</feature>
<protein>
    <submittedName>
        <fullName evidence="2">LALA0S03e03070g1_1</fullName>
    </submittedName>
</protein>
<sequence length="733" mass="81450">MKQPNNGKSLASQVLMAKALDHTPQGLELQPKVKVNRENSLFLISYTDANASRLPIVLPSFQKFNVSLYIDIPTIDYYNDQLTHNRFSKINKKFKIHKLRERIFASITDFDDSVWDSLLQRSSSDWPVTVTLSISSSGALRYVETIKFLVESCWHRIQTHKPISRFVHAVFKIQVSPTSLIWFKTFLSKELLAGANVEFEVIGNYNMITSSTTPFKEYYTKLTEKFNTQKHSVSIKAGPTESGKTLDSIIVVTNSTGVKALLTILSDKPLTSYLSNDSLKTLHSNPLQEKTSKAQDAEPTDSEDEETPLKRDSSSLLNFQNSLLTSNKDKAVKIRTSPYTLSNPRAARSRSSNVFDLARESMSPEKSSEELQPFEREEESEDDDDEDEDEDEEEDEDDDGLSFSVPSRLSRCGSETDFTTAKSPEAESTARRFRSLSLMDPALQAPFTQTESLSHDFPGQQGSRSRNPPTMEFAEDEMSSPNANRLHQGCSNIYVHDGHFGEEPISTVPRRGRRLPRPKSATNVSVGLIPPEFFSRLSSPSSSNSSSNTSLSNLSILPGTFSKLLSTPGDYSAGEEEGSLGSSSQLANKPSPQHFTVSPLAPHDMNRFALNFRANKPIPINAKVLDDEDRMMFGSVRANEQTSDEDAKSNPDSISTLVDANGNATSESPSLKPLNLQIYGDEESTSRSQSRSGSVKPLTPAKTTYKKPKFTLDLYNDDEMQSNGGWLLGGFAR</sequence>
<dbReference type="EMBL" id="LN736362">
    <property type="protein sequence ID" value="CEP61447.1"/>
    <property type="molecule type" value="Genomic_DNA"/>
</dbReference>
<organism evidence="2 3">
    <name type="scientific">Lachancea lanzarotensis</name>
    <dbReference type="NCBI Taxonomy" id="1245769"/>
    <lineage>
        <taxon>Eukaryota</taxon>
        <taxon>Fungi</taxon>
        <taxon>Dikarya</taxon>
        <taxon>Ascomycota</taxon>
        <taxon>Saccharomycotina</taxon>
        <taxon>Saccharomycetes</taxon>
        <taxon>Saccharomycetales</taxon>
        <taxon>Saccharomycetaceae</taxon>
        <taxon>Lachancea</taxon>
    </lineage>
</organism>
<feature type="compositionally biased region" description="Basic and acidic residues" evidence="1">
    <location>
        <begin position="357"/>
        <end position="375"/>
    </location>
</feature>
<evidence type="ECO:0000313" key="3">
    <source>
        <dbReference type="Proteomes" id="UP000054304"/>
    </source>
</evidence>
<reference evidence="2 3" key="1">
    <citation type="submission" date="2014-12" db="EMBL/GenBank/DDBJ databases">
        <authorList>
            <person name="Neuveglise Cecile"/>
        </authorList>
    </citation>
    <scope>NUCLEOTIDE SEQUENCE [LARGE SCALE GENOMIC DNA]</scope>
    <source>
        <strain evidence="2 3">CBS 12615</strain>
    </source>
</reference>
<dbReference type="HOGENOM" id="CLU_018066_0_0_1"/>
<feature type="region of interest" description="Disordered" evidence="1">
    <location>
        <begin position="503"/>
        <end position="523"/>
    </location>
</feature>
<feature type="compositionally biased region" description="Acidic residues" evidence="1">
    <location>
        <begin position="376"/>
        <end position="400"/>
    </location>
</feature>
<feature type="region of interest" description="Disordered" evidence="1">
    <location>
        <begin position="342"/>
        <end position="487"/>
    </location>
</feature>
<feature type="compositionally biased region" description="Polar residues" evidence="1">
    <location>
        <begin position="585"/>
        <end position="596"/>
    </location>
</feature>
<dbReference type="Proteomes" id="UP000054304">
    <property type="component" value="Unassembled WGS sequence"/>
</dbReference>
<feature type="region of interest" description="Disordered" evidence="1">
    <location>
        <begin position="284"/>
        <end position="322"/>
    </location>
</feature>
<dbReference type="OrthoDB" id="4070605at2759"/>
<feature type="region of interest" description="Disordered" evidence="1">
    <location>
        <begin position="638"/>
        <end position="701"/>
    </location>
</feature>